<dbReference type="AlphaFoldDB" id="A0A5D3FBF2"/>
<proteinExistence type="predicted"/>
<sequence length="78" mass="7822">MAAKKSSSGKSKSGGTKGKAPKLGSGKRFKQVAASAAKSGARDPNAVAASVGRKKYGAKKMGAMSAAGRKRKGNGKRK</sequence>
<evidence type="ECO:0000313" key="3">
    <source>
        <dbReference type="Proteomes" id="UP000323505"/>
    </source>
</evidence>
<feature type="compositionally biased region" description="Low complexity" evidence="1">
    <location>
        <begin position="1"/>
        <end position="14"/>
    </location>
</feature>
<dbReference type="Proteomes" id="UP000323505">
    <property type="component" value="Unassembled WGS sequence"/>
</dbReference>
<accession>A0A5D3FBF2</accession>
<reference evidence="2 3" key="1">
    <citation type="submission" date="2019-08" db="EMBL/GenBank/DDBJ databases">
        <title>Actinomadura sp. nov. CYP1-5 isolated from mountain soil.</title>
        <authorList>
            <person name="Songsumanus A."/>
            <person name="Kuncharoen N."/>
            <person name="Kudo T."/>
            <person name="Yuki M."/>
            <person name="Igarashi Y."/>
            <person name="Tanasupawat S."/>
        </authorList>
    </citation>
    <scope>NUCLEOTIDE SEQUENCE [LARGE SCALE GENOMIC DNA]</scope>
    <source>
        <strain evidence="2 3">CYP1-5</strain>
    </source>
</reference>
<protein>
    <submittedName>
        <fullName evidence="2">Uncharacterized protein</fullName>
    </submittedName>
</protein>
<feature type="compositionally biased region" description="Basic residues" evidence="1">
    <location>
        <begin position="68"/>
        <end position="78"/>
    </location>
</feature>
<feature type="region of interest" description="Disordered" evidence="1">
    <location>
        <begin position="1"/>
        <end position="78"/>
    </location>
</feature>
<name>A0A5D3FBF2_9ACTN</name>
<keyword evidence="3" id="KW-1185">Reference proteome</keyword>
<evidence type="ECO:0000256" key="1">
    <source>
        <dbReference type="SAM" id="MobiDB-lite"/>
    </source>
</evidence>
<comment type="caution">
    <text evidence="2">The sequence shown here is derived from an EMBL/GenBank/DDBJ whole genome shotgun (WGS) entry which is preliminary data.</text>
</comment>
<gene>
    <name evidence="2" type="ORF">FXF68_31300</name>
</gene>
<evidence type="ECO:0000313" key="2">
    <source>
        <dbReference type="EMBL" id="TYK45166.1"/>
    </source>
</evidence>
<organism evidence="2 3">
    <name type="scientific">Actinomadura decatromicini</name>
    <dbReference type="NCBI Taxonomy" id="2604572"/>
    <lineage>
        <taxon>Bacteria</taxon>
        <taxon>Bacillati</taxon>
        <taxon>Actinomycetota</taxon>
        <taxon>Actinomycetes</taxon>
        <taxon>Streptosporangiales</taxon>
        <taxon>Thermomonosporaceae</taxon>
        <taxon>Actinomadura</taxon>
    </lineage>
</organism>
<dbReference type="RefSeq" id="WP_148765554.1">
    <property type="nucleotide sequence ID" value="NZ_VSRQ01000007.1"/>
</dbReference>
<dbReference type="EMBL" id="VSRQ01000007">
    <property type="protein sequence ID" value="TYK45166.1"/>
    <property type="molecule type" value="Genomic_DNA"/>
</dbReference>